<dbReference type="OrthoDB" id="1918258at2759"/>
<dbReference type="Proteomes" id="UP000729402">
    <property type="component" value="Unassembled WGS sequence"/>
</dbReference>
<keyword evidence="3" id="KW-1185">Reference proteome</keyword>
<reference evidence="2" key="1">
    <citation type="journal article" date="2021" name="bioRxiv">
        <title>Whole Genome Assembly and Annotation of Northern Wild Rice, Zizania palustris L., Supports a Whole Genome Duplication in the Zizania Genus.</title>
        <authorList>
            <person name="Haas M."/>
            <person name="Kono T."/>
            <person name="Macchietto M."/>
            <person name="Millas R."/>
            <person name="McGilp L."/>
            <person name="Shao M."/>
            <person name="Duquette J."/>
            <person name="Hirsch C.N."/>
            <person name="Kimball J."/>
        </authorList>
    </citation>
    <scope>NUCLEOTIDE SEQUENCE</scope>
    <source>
        <tissue evidence="2">Fresh leaf tissue</tissue>
    </source>
</reference>
<feature type="compositionally biased region" description="Basic and acidic residues" evidence="1">
    <location>
        <begin position="211"/>
        <end position="222"/>
    </location>
</feature>
<feature type="region of interest" description="Disordered" evidence="1">
    <location>
        <begin position="139"/>
        <end position="239"/>
    </location>
</feature>
<feature type="region of interest" description="Disordered" evidence="1">
    <location>
        <begin position="38"/>
        <end position="123"/>
    </location>
</feature>
<dbReference type="EMBL" id="JAAALK010000290">
    <property type="protein sequence ID" value="KAG8045501.1"/>
    <property type="molecule type" value="Genomic_DNA"/>
</dbReference>
<sequence length="354" mass="38539">MSLTSCGGGDGDGRKAAVSEGAALELLDEYWFYSNTLVKNGRQGGGRPGKEQARPGKEGAGAAQLPEGTPRMYASSGERRLLRTPSLPSPRVGMEPSKDEEVVEETEAAGGGGHEADAEDDDLNWSSIYEGVLRSRIAEERGGRSALQRAPSMPVTSSATGRDDETAAAAFTKSTLSMSRLRHAHSTLERHCRSHTPTKADRTPRSSYSGDGERRQPRRELRSFSANQQPIVRHQSSDSLFQDKKLKSSSDLESIEVQGFRDLGFVFDQEELRESLADVIPGLRGKAKTAPISGSANENEVATTDGDVVTVQRPYLSEAWHHVRRPADARSAAEMKDQIRMWAQAVASNVRQEC</sequence>
<evidence type="ECO:0000256" key="1">
    <source>
        <dbReference type="SAM" id="MobiDB-lite"/>
    </source>
</evidence>
<evidence type="ECO:0000313" key="2">
    <source>
        <dbReference type="EMBL" id="KAG8045501.1"/>
    </source>
</evidence>
<organism evidence="2 3">
    <name type="scientific">Zizania palustris</name>
    <name type="common">Northern wild rice</name>
    <dbReference type="NCBI Taxonomy" id="103762"/>
    <lineage>
        <taxon>Eukaryota</taxon>
        <taxon>Viridiplantae</taxon>
        <taxon>Streptophyta</taxon>
        <taxon>Embryophyta</taxon>
        <taxon>Tracheophyta</taxon>
        <taxon>Spermatophyta</taxon>
        <taxon>Magnoliopsida</taxon>
        <taxon>Liliopsida</taxon>
        <taxon>Poales</taxon>
        <taxon>Poaceae</taxon>
        <taxon>BOP clade</taxon>
        <taxon>Oryzoideae</taxon>
        <taxon>Oryzeae</taxon>
        <taxon>Zizaniinae</taxon>
        <taxon>Zizania</taxon>
    </lineage>
</organism>
<reference evidence="2" key="2">
    <citation type="submission" date="2021-02" db="EMBL/GenBank/DDBJ databases">
        <authorList>
            <person name="Kimball J.A."/>
            <person name="Haas M.W."/>
            <person name="Macchietto M."/>
            <person name="Kono T."/>
            <person name="Duquette J."/>
            <person name="Shao M."/>
        </authorList>
    </citation>
    <scope>NUCLEOTIDE SEQUENCE</scope>
    <source>
        <tissue evidence="2">Fresh leaf tissue</tissue>
    </source>
</reference>
<name>A0A8J5RU59_ZIZPA</name>
<proteinExistence type="predicted"/>
<dbReference type="PANTHER" id="PTHR33785:SF5">
    <property type="entry name" value="SERINE_ARGININE REPETITIVE MATRIX PROTEIN"/>
    <property type="match status" value="1"/>
</dbReference>
<evidence type="ECO:0000313" key="3">
    <source>
        <dbReference type="Proteomes" id="UP000729402"/>
    </source>
</evidence>
<comment type="caution">
    <text evidence="2">The sequence shown here is derived from an EMBL/GenBank/DDBJ whole genome shotgun (WGS) entry which is preliminary data.</text>
</comment>
<gene>
    <name evidence="2" type="ORF">GUJ93_ZPchr0008g13086</name>
</gene>
<dbReference type="AlphaFoldDB" id="A0A8J5RU59"/>
<accession>A0A8J5RU59</accession>
<dbReference type="PANTHER" id="PTHR33785">
    <property type="entry name" value="OS06G0550800 PROTEIN"/>
    <property type="match status" value="1"/>
</dbReference>
<feature type="compositionally biased region" description="Basic and acidic residues" evidence="1">
    <location>
        <begin position="48"/>
        <end position="57"/>
    </location>
</feature>
<protein>
    <submittedName>
        <fullName evidence="2">Uncharacterized protein</fullName>
    </submittedName>
</protein>